<dbReference type="Pfam" id="PF07995">
    <property type="entry name" value="GSDH"/>
    <property type="match status" value="1"/>
</dbReference>
<dbReference type="AlphaFoldDB" id="A0A7K4M9H8"/>
<dbReference type="Proteomes" id="UP000587702">
    <property type="component" value="Unassembled WGS sequence"/>
</dbReference>
<evidence type="ECO:0000313" key="3">
    <source>
        <dbReference type="EMBL" id="NWJ20125.1"/>
    </source>
</evidence>
<dbReference type="InterPro" id="IPR011042">
    <property type="entry name" value="6-blade_b-propeller_TolB-like"/>
</dbReference>
<reference evidence="3 4" key="1">
    <citation type="journal article" date="2019" name="Environ. Microbiol.">
        <title>Genomics insights into ecotype formation of ammonia-oxidizing archaea in the deep ocean.</title>
        <authorList>
            <person name="Wang Y."/>
            <person name="Huang J.M."/>
            <person name="Cui G.J."/>
            <person name="Nunoura T."/>
            <person name="Takaki Y."/>
            <person name="Li W.L."/>
            <person name="Li J."/>
            <person name="Gao Z.M."/>
            <person name="Takai K."/>
            <person name="Zhang A.Q."/>
            <person name="Stepanauskas R."/>
        </authorList>
    </citation>
    <scope>NUCLEOTIDE SEQUENCE [LARGE SCALE GENOMIC DNA]</scope>
    <source>
        <strain evidence="3 4">L14</strain>
    </source>
</reference>
<dbReference type="PANTHER" id="PTHR19328">
    <property type="entry name" value="HEDGEHOG-INTERACTING PROTEIN"/>
    <property type="match status" value="1"/>
</dbReference>
<name>A0A7K4M9H8_9ARCH</name>
<evidence type="ECO:0000259" key="2">
    <source>
        <dbReference type="Pfam" id="PF07995"/>
    </source>
</evidence>
<organism evidence="3 4">
    <name type="scientific">Marine Group I thaumarchaeote</name>
    <dbReference type="NCBI Taxonomy" id="2511932"/>
    <lineage>
        <taxon>Archaea</taxon>
        <taxon>Nitrososphaerota</taxon>
        <taxon>Marine Group I</taxon>
    </lineage>
</organism>
<comment type="caution">
    <text evidence="3">The sequence shown here is derived from an EMBL/GenBank/DDBJ whole genome shotgun (WGS) entry which is preliminary data.</text>
</comment>
<accession>A0A7K4M9H8</accession>
<dbReference type="InterPro" id="IPR049886">
    <property type="entry name" value="CFI_box_CTERM_dom"/>
</dbReference>
<dbReference type="Gene3D" id="2.120.10.30">
    <property type="entry name" value="TolB, C-terminal domain"/>
    <property type="match status" value="1"/>
</dbReference>
<dbReference type="InterPro" id="IPR011041">
    <property type="entry name" value="Quinoprot_gluc/sorb_DH_b-prop"/>
</dbReference>
<dbReference type="PANTHER" id="PTHR19328:SF75">
    <property type="entry name" value="ALDOSE SUGAR DEHYDROGENASE YLII"/>
    <property type="match status" value="1"/>
</dbReference>
<sequence length="488" mass="54422">MTFVGDDILLLQKIGAVSLIRDGIIQEEPVLEIDVNPIRESGLLGVTSVGSTVYLYFTEVDSDGEQLGNRIYKYVWDGEKLVNPVLLKELPSNEYHNSGAMVTGLDDQVYAVVGDTGKYGPLQNKLLEELYPPETKDYMDTSVILRVDPEGPYLAMGIRNSFGLAIDPFTGNLWATESGDDDFDEINLISDKFNSGWNKIMGPATESEIDSLPGYEDYIYGDPKFSWEKVVTPVGINFGNFKETRNYDNSLFVGDCNNGHLYKFELNQNRDGFVFSNPDLQDNLVNENDSTDEIILGTGFRCITDIERGPDGFLYLVSHGERVIYRILPIEAAAENSLETNVLTSESLETESEITDSENTGGGCLIATATYGSEMASEVQQLRELRDNSLLQTQSGTSFMNIFNDFYYSFSPIIADYERENSVFKEMVKIVITPMITSLSILNYVDMDSEVEVLGYGISMIILNLGMYLGVPAVVIIGIRKMTRVRLN</sequence>
<dbReference type="SUPFAM" id="SSF50952">
    <property type="entry name" value="Soluble quinoprotein glucose dehydrogenase"/>
    <property type="match status" value="1"/>
</dbReference>
<evidence type="ECO:0000256" key="1">
    <source>
        <dbReference type="SAM" id="Phobius"/>
    </source>
</evidence>
<gene>
    <name evidence="3" type="ORF">HX860_03520</name>
</gene>
<proteinExistence type="predicted"/>
<dbReference type="EMBL" id="JACATI010000003">
    <property type="protein sequence ID" value="NWJ20125.1"/>
    <property type="molecule type" value="Genomic_DNA"/>
</dbReference>
<keyword evidence="1" id="KW-0812">Transmembrane</keyword>
<keyword evidence="1" id="KW-0472">Membrane</keyword>
<keyword evidence="1" id="KW-1133">Transmembrane helix</keyword>
<feature type="transmembrane region" description="Helical" evidence="1">
    <location>
        <begin position="457"/>
        <end position="479"/>
    </location>
</feature>
<protein>
    <submittedName>
        <fullName evidence="3">PQQ-dependent sugar dehydrogenase</fullName>
    </submittedName>
</protein>
<dbReference type="InterPro" id="IPR012938">
    <property type="entry name" value="Glc/Sorbosone_DH"/>
</dbReference>
<feature type="domain" description="Glucose/Sorbosone dehydrogenase" evidence="2">
    <location>
        <begin position="1"/>
        <end position="320"/>
    </location>
</feature>
<dbReference type="NCBIfam" id="NF041770">
    <property type="entry name" value="CFI_box_CTERM"/>
    <property type="match status" value="1"/>
</dbReference>
<evidence type="ECO:0000313" key="4">
    <source>
        <dbReference type="Proteomes" id="UP000587702"/>
    </source>
</evidence>